<dbReference type="NCBIfam" id="TIGR01241">
    <property type="entry name" value="FtsH_fam"/>
    <property type="match status" value="1"/>
</dbReference>
<feature type="compositionally biased region" description="Low complexity" evidence="14">
    <location>
        <begin position="35"/>
        <end position="48"/>
    </location>
</feature>
<evidence type="ECO:0000256" key="12">
    <source>
        <dbReference type="ARBA" id="ARBA00023136"/>
    </source>
</evidence>
<keyword evidence="18" id="KW-1185">Reference proteome</keyword>
<dbReference type="FunFam" id="1.20.58.760:FF:000001">
    <property type="entry name" value="ATP-dependent zinc metalloprotease FtsH"/>
    <property type="match status" value="1"/>
</dbReference>
<dbReference type="Gene3D" id="1.20.58.760">
    <property type="entry name" value="Peptidase M41"/>
    <property type="match status" value="1"/>
</dbReference>
<dbReference type="InterPro" id="IPR000642">
    <property type="entry name" value="Peptidase_M41"/>
</dbReference>
<dbReference type="SMART" id="SM00382">
    <property type="entry name" value="AAA"/>
    <property type="match status" value="1"/>
</dbReference>
<sequence>MAFQAPVNLQSIASFTTELWPSMSVVLQSPWRGLSRQSPSRSSAPQAERPARSVSAETISTKATQGSSSLRLPESLSPVPMFALHHVPLAEVMSTVPSVSGTLASVPRSALHHCNPLARHVPFKSLIARQYSTASRISPFQNLRASPRLGQVGLALVQQRSLFNGSSSVSRSLLARLESTANDNPRSATAQKLFYSALLRAGMPEIIVERYQTGQFGTNSECEALYVRALERLGQTEKAAQLQSAKEAHGGNALTPEQLQAIGQAVGAHAGGGQVGKARSGTGNRSDPLYVVVEESMWSTIFKWARWLLTFGLTAYVALILITLFVETTGALKKVGGAGGTGEVKPEHQTTRFSDVHGCDEAKEELQDIVDFLKNPERYNKLGGRLPKGVLLTGPPGTGKTLLARAVAGEAGVPFFYMSGSEFDEVYVGVGAKRVRELFATARAKAPAIVFIDELDAVGGKRNGRQANYHRQTLNQLLNDLDGFDQSTGVIFIAATNHPQILDKALTRPGRFDRHVAVDLPDVRGRIEILKHHLQKIRIAPDVDISDVARGTPGFSGAELENLANTAAIHASKQKQKFVNINDLEWAKDKIMMGAEKRSRVVQLKDKLHTAYHEGGHALVGLYTKGFSDMHKATILPRGGANGITFFLPKDTTHKSRSEYFTDIQVAMGGKMAEEIVYGGDNVGSGASSDIQSATNSAYAMVTMFGFSERLGNIDFHSNYDRLSEDSKKHIDNEVRRLVDEARERAKKTLMEHRKELDLLAEALVKYETLDREEVLKVIKGEPLPGRMAATNSPIKLPDLPTPPTFVPPVPTPPTPSPPSPPGPSDPSGGVTVEKSS</sequence>
<evidence type="ECO:0000256" key="8">
    <source>
        <dbReference type="ARBA" id="ARBA00022801"/>
    </source>
</evidence>
<dbReference type="CDD" id="cd19501">
    <property type="entry name" value="RecA-like_FtsH"/>
    <property type="match status" value="1"/>
</dbReference>
<dbReference type="Pfam" id="PF01434">
    <property type="entry name" value="Peptidase_M41"/>
    <property type="match status" value="1"/>
</dbReference>
<dbReference type="GO" id="GO:0007005">
    <property type="term" value="P:mitochondrion organization"/>
    <property type="evidence" value="ECO:0007669"/>
    <property type="project" value="TreeGrafter"/>
</dbReference>
<evidence type="ECO:0000256" key="14">
    <source>
        <dbReference type="SAM" id="MobiDB-lite"/>
    </source>
</evidence>
<dbReference type="InterPro" id="IPR005936">
    <property type="entry name" value="FtsH"/>
</dbReference>
<keyword evidence="13" id="KW-0175">Coiled coil</keyword>
<dbReference type="Proteomes" id="UP000799536">
    <property type="component" value="Unassembled WGS sequence"/>
</dbReference>
<dbReference type="Gene3D" id="3.40.50.300">
    <property type="entry name" value="P-loop containing nucleotide triphosphate hydrolases"/>
    <property type="match status" value="1"/>
</dbReference>
<feature type="coiled-coil region" evidence="13">
    <location>
        <begin position="743"/>
        <end position="770"/>
    </location>
</feature>
<dbReference type="SUPFAM" id="SSF140990">
    <property type="entry name" value="FtsH protease domain-like"/>
    <property type="match status" value="1"/>
</dbReference>
<accession>A0A9P4JLK2</accession>
<evidence type="ECO:0000259" key="16">
    <source>
        <dbReference type="SMART" id="SM00382"/>
    </source>
</evidence>
<feature type="compositionally biased region" description="Low complexity" evidence="14">
    <location>
        <begin position="826"/>
        <end position="837"/>
    </location>
</feature>
<keyword evidence="15" id="KW-0812">Transmembrane</keyword>
<evidence type="ECO:0000256" key="10">
    <source>
        <dbReference type="ARBA" id="ARBA00022840"/>
    </source>
</evidence>
<protein>
    <submittedName>
        <fullName evidence="17">ATP-dependent metallopeptidase Hfl</fullName>
    </submittedName>
</protein>
<dbReference type="OrthoDB" id="1413014at2759"/>
<keyword evidence="12 15" id="KW-0472">Membrane</keyword>
<evidence type="ECO:0000256" key="13">
    <source>
        <dbReference type="SAM" id="Coils"/>
    </source>
</evidence>
<organism evidence="17 18">
    <name type="scientific">Delitschia confertaspora ATCC 74209</name>
    <dbReference type="NCBI Taxonomy" id="1513339"/>
    <lineage>
        <taxon>Eukaryota</taxon>
        <taxon>Fungi</taxon>
        <taxon>Dikarya</taxon>
        <taxon>Ascomycota</taxon>
        <taxon>Pezizomycotina</taxon>
        <taxon>Dothideomycetes</taxon>
        <taxon>Pleosporomycetidae</taxon>
        <taxon>Pleosporales</taxon>
        <taxon>Delitschiaceae</taxon>
        <taxon>Delitschia</taxon>
    </lineage>
</organism>
<evidence type="ECO:0000256" key="2">
    <source>
        <dbReference type="ARBA" id="ARBA00004370"/>
    </source>
</evidence>
<feature type="compositionally biased region" description="Pro residues" evidence="14">
    <location>
        <begin position="800"/>
        <end position="825"/>
    </location>
</feature>
<dbReference type="GO" id="GO:0005524">
    <property type="term" value="F:ATP binding"/>
    <property type="evidence" value="ECO:0007669"/>
    <property type="project" value="UniProtKB-KW"/>
</dbReference>
<evidence type="ECO:0000313" key="17">
    <source>
        <dbReference type="EMBL" id="KAF2200426.1"/>
    </source>
</evidence>
<evidence type="ECO:0000256" key="5">
    <source>
        <dbReference type="ARBA" id="ARBA00022670"/>
    </source>
</evidence>
<comment type="similarity">
    <text evidence="3">In the C-terminal section; belongs to the peptidase M41 family.</text>
</comment>
<dbReference type="SUPFAM" id="SSF52540">
    <property type="entry name" value="P-loop containing nucleoside triphosphate hydrolases"/>
    <property type="match status" value="1"/>
</dbReference>
<feature type="region of interest" description="Disordered" evidence="14">
    <location>
        <begin position="784"/>
        <end position="837"/>
    </location>
</feature>
<gene>
    <name evidence="17" type="ORF">GQ43DRAFT_472727</name>
</gene>
<feature type="domain" description="AAA+ ATPase" evidence="16">
    <location>
        <begin position="386"/>
        <end position="522"/>
    </location>
</feature>
<evidence type="ECO:0000256" key="15">
    <source>
        <dbReference type="SAM" id="Phobius"/>
    </source>
</evidence>
<comment type="cofactor">
    <cofactor evidence="1">
        <name>Zn(2+)</name>
        <dbReference type="ChEBI" id="CHEBI:29105"/>
    </cofactor>
</comment>
<keyword evidence="15" id="KW-1133">Transmembrane helix</keyword>
<dbReference type="InterPro" id="IPR003593">
    <property type="entry name" value="AAA+_ATPase"/>
</dbReference>
<keyword evidence="6" id="KW-0479">Metal-binding</keyword>
<dbReference type="GO" id="GO:0004176">
    <property type="term" value="F:ATP-dependent peptidase activity"/>
    <property type="evidence" value="ECO:0007669"/>
    <property type="project" value="InterPro"/>
</dbReference>
<reference evidence="17" key="1">
    <citation type="journal article" date="2020" name="Stud. Mycol.">
        <title>101 Dothideomycetes genomes: a test case for predicting lifestyles and emergence of pathogens.</title>
        <authorList>
            <person name="Haridas S."/>
            <person name="Albert R."/>
            <person name="Binder M."/>
            <person name="Bloem J."/>
            <person name="Labutti K."/>
            <person name="Salamov A."/>
            <person name="Andreopoulos B."/>
            <person name="Baker S."/>
            <person name="Barry K."/>
            <person name="Bills G."/>
            <person name="Bluhm B."/>
            <person name="Cannon C."/>
            <person name="Castanera R."/>
            <person name="Culley D."/>
            <person name="Daum C."/>
            <person name="Ezra D."/>
            <person name="Gonzalez J."/>
            <person name="Henrissat B."/>
            <person name="Kuo A."/>
            <person name="Liang C."/>
            <person name="Lipzen A."/>
            <person name="Lutzoni F."/>
            <person name="Magnuson J."/>
            <person name="Mondo S."/>
            <person name="Nolan M."/>
            <person name="Ohm R."/>
            <person name="Pangilinan J."/>
            <person name="Park H.-J."/>
            <person name="Ramirez L."/>
            <person name="Alfaro M."/>
            <person name="Sun H."/>
            <person name="Tritt A."/>
            <person name="Yoshinaga Y."/>
            <person name="Zwiers L.-H."/>
            <person name="Turgeon B."/>
            <person name="Goodwin S."/>
            <person name="Spatafora J."/>
            <person name="Crous P."/>
            <person name="Grigoriev I."/>
        </authorList>
    </citation>
    <scope>NUCLEOTIDE SEQUENCE</scope>
    <source>
        <strain evidence="17">ATCC 74209</strain>
    </source>
</reference>
<dbReference type="Gene3D" id="1.10.8.60">
    <property type="match status" value="1"/>
</dbReference>
<evidence type="ECO:0000313" key="18">
    <source>
        <dbReference type="Proteomes" id="UP000799536"/>
    </source>
</evidence>
<dbReference type="PANTHER" id="PTHR23076:SF97">
    <property type="entry name" value="ATP-DEPENDENT ZINC METALLOPROTEASE YME1L1"/>
    <property type="match status" value="1"/>
</dbReference>
<dbReference type="InterPro" id="IPR048438">
    <property type="entry name" value="Yme1-like_N"/>
</dbReference>
<dbReference type="InterPro" id="IPR027417">
    <property type="entry name" value="P-loop_NTPase"/>
</dbReference>
<dbReference type="GO" id="GO:0004222">
    <property type="term" value="F:metalloendopeptidase activity"/>
    <property type="evidence" value="ECO:0007669"/>
    <property type="project" value="InterPro"/>
</dbReference>
<proteinExistence type="inferred from homology"/>
<keyword evidence="7" id="KW-0547">Nucleotide-binding</keyword>
<dbReference type="GO" id="GO:0016887">
    <property type="term" value="F:ATP hydrolysis activity"/>
    <property type="evidence" value="ECO:0007669"/>
    <property type="project" value="InterPro"/>
</dbReference>
<dbReference type="InterPro" id="IPR037219">
    <property type="entry name" value="Peptidase_M41-like"/>
</dbReference>
<dbReference type="AlphaFoldDB" id="A0A9P4JLK2"/>
<evidence type="ECO:0000256" key="7">
    <source>
        <dbReference type="ARBA" id="ARBA00022741"/>
    </source>
</evidence>
<evidence type="ECO:0000256" key="9">
    <source>
        <dbReference type="ARBA" id="ARBA00022833"/>
    </source>
</evidence>
<name>A0A9P4JLK2_9PLEO</name>
<dbReference type="InterPro" id="IPR041569">
    <property type="entry name" value="AAA_lid_3"/>
</dbReference>
<feature type="transmembrane region" description="Helical" evidence="15">
    <location>
        <begin position="307"/>
        <end position="326"/>
    </location>
</feature>
<evidence type="ECO:0000256" key="6">
    <source>
        <dbReference type="ARBA" id="ARBA00022723"/>
    </source>
</evidence>
<keyword evidence="9" id="KW-0862">Zinc</keyword>
<dbReference type="FunFam" id="3.40.50.300:FF:000175">
    <property type="entry name" value="ATP-dependent zinc metalloprotease FTSH 4"/>
    <property type="match status" value="1"/>
</dbReference>
<dbReference type="GO" id="GO:0006515">
    <property type="term" value="P:protein quality control for misfolded or incompletely synthesized proteins"/>
    <property type="evidence" value="ECO:0007669"/>
    <property type="project" value="TreeGrafter"/>
</dbReference>
<evidence type="ECO:0000256" key="11">
    <source>
        <dbReference type="ARBA" id="ARBA00023049"/>
    </source>
</evidence>
<dbReference type="InterPro" id="IPR003959">
    <property type="entry name" value="ATPase_AAA_core"/>
</dbReference>
<comment type="similarity">
    <text evidence="4">In the N-terminal section; belongs to the AAA ATPase family.</text>
</comment>
<dbReference type="HAMAP" id="MF_01458">
    <property type="entry name" value="FtsH"/>
    <property type="match status" value="1"/>
</dbReference>
<dbReference type="GO" id="GO:0005743">
    <property type="term" value="C:mitochondrial inner membrane"/>
    <property type="evidence" value="ECO:0007669"/>
    <property type="project" value="TreeGrafter"/>
</dbReference>
<dbReference type="PANTHER" id="PTHR23076">
    <property type="entry name" value="METALLOPROTEASE M41 FTSH"/>
    <property type="match status" value="1"/>
</dbReference>
<dbReference type="FunFam" id="1.10.8.60:FF:000001">
    <property type="entry name" value="ATP-dependent zinc metalloprotease FtsH"/>
    <property type="match status" value="1"/>
</dbReference>
<keyword evidence="10" id="KW-0067">ATP-binding</keyword>
<feature type="region of interest" description="Disordered" evidence="14">
    <location>
        <begin position="34"/>
        <end position="71"/>
    </location>
</feature>
<evidence type="ECO:0000256" key="4">
    <source>
        <dbReference type="ARBA" id="ARBA00010550"/>
    </source>
</evidence>
<comment type="caution">
    <text evidence="17">The sequence shown here is derived from an EMBL/GenBank/DDBJ whole genome shotgun (WGS) entry which is preliminary data.</text>
</comment>
<comment type="subcellular location">
    <subcellularLocation>
        <location evidence="2">Membrane</location>
    </subcellularLocation>
</comment>
<dbReference type="Pfam" id="PF00004">
    <property type="entry name" value="AAA"/>
    <property type="match status" value="1"/>
</dbReference>
<dbReference type="GO" id="GO:0046872">
    <property type="term" value="F:metal ion binding"/>
    <property type="evidence" value="ECO:0007669"/>
    <property type="project" value="UniProtKB-KW"/>
</dbReference>
<evidence type="ECO:0000256" key="1">
    <source>
        <dbReference type="ARBA" id="ARBA00001947"/>
    </source>
</evidence>
<dbReference type="Pfam" id="PF21232">
    <property type="entry name" value="Yme1-like_N"/>
    <property type="match status" value="1"/>
</dbReference>
<evidence type="ECO:0000256" key="3">
    <source>
        <dbReference type="ARBA" id="ARBA00010044"/>
    </source>
</evidence>
<dbReference type="EMBL" id="ML994023">
    <property type="protein sequence ID" value="KAF2200426.1"/>
    <property type="molecule type" value="Genomic_DNA"/>
</dbReference>
<keyword evidence="8" id="KW-0378">Hydrolase</keyword>
<dbReference type="Pfam" id="PF17862">
    <property type="entry name" value="AAA_lid_3"/>
    <property type="match status" value="1"/>
</dbReference>
<feature type="compositionally biased region" description="Polar residues" evidence="14">
    <location>
        <begin position="55"/>
        <end position="66"/>
    </location>
</feature>
<keyword evidence="5" id="KW-0645">Protease</keyword>
<keyword evidence="11" id="KW-0482">Metalloprotease</keyword>